<dbReference type="PANTHER" id="PTHR24637">
    <property type="entry name" value="COLLAGEN"/>
    <property type="match status" value="1"/>
</dbReference>
<reference evidence="6" key="2">
    <citation type="submission" date="2020-10" db="UniProtKB">
        <authorList>
            <consortium name="WormBaseParasite"/>
        </authorList>
    </citation>
    <scope>IDENTIFICATION</scope>
</reference>
<feature type="compositionally biased region" description="Low complexity" evidence="2">
    <location>
        <begin position="187"/>
        <end position="215"/>
    </location>
</feature>
<evidence type="ECO:0000256" key="1">
    <source>
        <dbReference type="ARBA" id="ARBA00022737"/>
    </source>
</evidence>
<reference evidence="5" key="1">
    <citation type="journal article" date="2013" name="Genetics">
        <title>The draft genome and transcriptome of Panagrellus redivivus are shaped by the harsh demands of a free-living lifestyle.</title>
        <authorList>
            <person name="Srinivasan J."/>
            <person name="Dillman A.R."/>
            <person name="Macchietto M.G."/>
            <person name="Heikkinen L."/>
            <person name="Lakso M."/>
            <person name="Fracchia K.M."/>
            <person name="Antoshechkin I."/>
            <person name="Mortazavi A."/>
            <person name="Wong G."/>
            <person name="Sternberg P.W."/>
        </authorList>
    </citation>
    <scope>NUCLEOTIDE SEQUENCE [LARGE SCALE GENOMIC DNA]</scope>
    <source>
        <strain evidence="5">MT8872</strain>
    </source>
</reference>
<dbReference type="WBParaSite" id="Pan_g19306.t1">
    <property type="protein sequence ID" value="Pan_g19306.t1"/>
    <property type="gene ID" value="Pan_g19306"/>
</dbReference>
<evidence type="ECO:0000313" key="5">
    <source>
        <dbReference type="Proteomes" id="UP000492821"/>
    </source>
</evidence>
<keyword evidence="3" id="KW-0812">Transmembrane</keyword>
<feature type="compositionally biased region" description="Low complexity" evidence="2">
    <location>
        <begin position="327"/>
        <end position="355"/>
    </location>
</feature>
<accession>A0A7E4VEI8</accession>
<evidence type="ECO:0000256" key="3">
    <source>
        <dbReference type="SAM" id="Phobius"/>
    </source>
</evidence>
<feature type="region of interest" description="Disordered" evidence="2">
    <location>
        <begin position="127"/>
        <end position="150"/>
    </location>
</feature>
<dbReference type="InterPro" id="IPR008160">
    <property type="entry name" value="Collagen"/>
</dbReference>
<organism evidence="5 6">
    <name type="scientific">Panagrellus redivivus</name>
    <name type="common">Microworm</name>
    <dbReference type="NCBI Taxonomy" id="6233"/>
    <lineage>
        <taxon>Eukaryota</taxon>
        <taxon>Metazoa</taxon>
        <taxon>Ecdysozoa</taxon>
        <taxon>Nematoda</taxon>
        <taxon>Chromadorea</taxon>
        <taxon>Rhabditida</taxon>
        <taxon>Tylenchina</taxon>
        <taxon>Panagrolaimomorpha</taxon>
        <taxon>Panagrolaimoidea</taxon>
        <taxon>Panagrolaimidae</taxon>
        <taxon>Panagrellus</taxon>
    </lineage>
</organism>
<keyword evidence="3" id="KW-1133">Transmembrane helix</keyword>
<dbReference type="SMART" id="SM01088">
    <property type="entry name" value="Col_cuticle_N"/>
    <property type="match status" value="1"/>
</dbReference>
<dbReference type="InterPro" id="IPR002486">
    <property type="entry name" value="Col_cuticle_N"/>
</dbReference>
<dbReference type="AlphaFoldDB" id="A0A7E4VEI8"/>
<feature type="domain" description="Nematode cuticle collagen N-terminal" evidence="4">
    <location>
        <begin position="14"/>
        <end position="66"/>
    </location>
</feature>
<sequence>MGEFTEKDLRHFRRVAFVAVALSTVTMLACIVLLPLSYQYIQRIHSSMTSDVEFCRSRNRDLWSEVVTVQLGKGQRDRAERFRRSATGNSNGRWLFGHFIQTHENRESAIAGQADYSHNVRRQAPYAEERASAADTYDSAPGAGPAAGVSHGVSPNPAAYGPGSAAIEASKNNDECCGCQVGPAGPPGDAGQDGQPGKDGQPGQDGAPGQDAPQDVKALAPCVRECPTGPAGPPGSPGDKGPRGYPGEVGEPGTHGKQGAPGPQGKQGPAGAPGLPGRPGDKGEPGKHVPGVAPPGPPGRTGEMGPPGPPGPPGEKGKAGGAGPQGETGEQGNPGPYGKPGAPGAVGPVGPPGAVGDCGHCPTPRTPPGY</sequence>
<feature type="transmembrane region" description="Helical" evidence="3">
    <location>
        <begin position="15"/>
        <end position="38"/>
    </location>
</feature>
<evidence type="ECO:0000313" key="6">
    <source>
        <dbReference type="WBParaSite" id="Pan_g19306.t1"/>
    </source>
</evidence>
<dbReference type="Pfam" id="PF01391">
    <property type="entry name" value="Collagen"/>
    <property type="match status" value="2"/>
</dbReference>
<keyword evidence="3" id="KW-0472">Membrane</keyword>
<feature type="region of interest" description="Disordered" evidence="2">
    <location>
        <begin position="180"/>
        <end position="370"/>
    </location>
</feature>
<evidence type="ECO:0000256" key="2">
    <source>
        <dbReference type="SAM" id="MobiDB-lite"/>
    </source>
</evidence>
<dbReference type="PANTHER" id="PTHR24637:SF365">
    <property type="entry name" value="NEMATODE CUTICLE COLLAGEN N-TERMINAL DOMAIN-CONTAINING PROTEIN"/>
    <property type="match status" value="1"/>
</dbReference>
<feature type="compositionally biased region" description="Low complexity" evidence="2">
    <location>
        <begin position="257"/>
        <end position="275"/>
    </location>
</feature>
<keyword evidence="5" id="KW-1185">Reference proteome</keyword>
<dbReference type="Proteomes" id="UP000492821">
    <property type="component" value="Unassembled WGS sequence"/>
</dbReference>
<proteinExistence type="predicted"/>
<feature type="compositionally biased region" description="Low complexity" evidence="2">
    <location>
        <begin position="139"/>
        <end position="150"/>
    </location>
</feature>
<dbReference type="GO" id="GO:0042302">
    <property type="term" value="F:structural constituent of cuticle"/>
    <property type="evidence" value="ECO:0007669"/>
    <property type="project" value="InterPro"/>
</dbReference>
<evidence type="ECO:0000259" key="4">
    <source>
        <dbReference type="SMART" id="SM01088"/>
    </source>
</evidence>
<dbReference type="Pfam" id="PF01484">
    <property type="entry name" value="Col_cuticle_N"/>
    <property type="match status" value="1"/>
</dbReference>
<dbReference type="PROSITE" id="PS51257">
    <property type="entry name" value="PROKAR_LIPOPROTEIN"/>
    <property type="match status" value="1"/>
</dbReference>
<name>A0A7E4VEI8_PANRE</name>
<keyword evidence="1" id="KW-0677">Repeat</keyword>
<protein>
    <submittedName>
        <fullName evidence="6">Col_cuticle_N domain-containing protein</fullName>
    </submittedName>
</protein>